<gene>
    <name evidence="1" type="ORF">ONZ43_g7721</name>
</gene>
<reference evidence="1" key="1">
    <citation type="submission" date="2022-11" db="EMBL/GenBank/DDBJ databases">
        <title>Genome Sequence of Nemania bipapillata.</title>
        <authorList>
            <person name="Buettner E."/>
        </authorList>
    </citation>
    <scope>NUCLEOTIDE SEQUENCE</scope>
    <source>
        <strain evidence="1">CP14</strain>
    </source>
</reference>
<dbReference type="Proteomes" id="UP001153334">
    <property type="component" value="Unassembled WGS sequence"/>
</dbReference>
<protein>
    <submittedName>
        <fullName evidence="1">Uncharacterized protein</fullName>
    </submittedName>
</protein>
<evidence type="ECO:0000313" key="1">
    <source>
        <dbReference type="EMBL" id="KAJ8104709.1"/>
    </source>
</evidence>
<dbReference type="EMBL" id="JAPESX010003569">
    <property type="protein sequence ID" value="KAJ8104709.1"/>
    <property type="molecule type" value="Genomic_DNA"/>
</dbReference>
<organism evidence="1 2">
    <name type="scientific">Nemania bipapillata</name>
    <dbReference type="NCBI Taxonomy" id="110536"/>
    <lineage>
        <taxon>Eukaryota</taxon>
        <taxon>Fungi</taxon>
        <taxon>Dikarya</taxon>
        <taxon>Ascomycota</taxon>
        <taxon>Pezizomycotina</taxon>
        <taxon>Sordariomycetes</taxon>
        <taxon>Xylariomycetidae</taxon>
        <taxon>Xylariales</taxon>
        <taxon>Xylariaceae</taxon>
        <taxon>Nemania</taxon>
    </lineage>
</organism>
<evidence type="ECO:0000313" key="2">
    <source>
        <dbReference type="Proteomes" id="UP001153334"/>
    </source>
</evidence>
<comment type="caution">
    <text evidence="1">The sequence shown here is derived from an EMBL/GenBank/DDBJ whole genome shotgun (WGS) entry which is preliminary data.</text>
</comment>
<proteinExistence type="predicted"/>
<accession>A0ACC2HP38</accession>
<sequence length="206" mass="23132">MGILNFRRDDGTSLPIARSDSQSSQDSGVNITSDIDPWLVVVVVIGIVIVTTLAVFMLAHYIKSRHAQREGFQPVEKMSEPYLRRRKRSSDDRQHVGDLERDMMIRKSLASRVSLTASPYHSRTPSSSSSGSHDHDLEHPLDTSEQQGETAGLRDDWKAWEARMMDERRISHPGGLGHDQHPAFAPYLSIPQPTLPARDVAVSRRI</sequence>
<name>A0ACC2HP38_9PEZI</name>
<keyword evidence="2" id="KW-1185">Reference proteome</keyword>